<sequence>MPQRYPIFDGDKKLQGFTFKQHIELLPHPRWRDRYKFIQSLNDYIKQRYENDHDHFRCFNINYVLSHLPLDKRKQTAFYSEQAIFDLKYDKTFNEMIYHPKKFQPQLLHEKFAKKYKKQADGTYFYEKEFEMIEDKFQKADSFLVETVSDEKGAEQLLRLIKSIPQLKFKLTIEQEKMISTPNNLLCLGRSGTGKTTSSALRLFSTDVFFKYMDNLRKFKADNPDKLNQHFQVDPYFLNKPTSLKLVFVTFSPVLTNEVKKFYEDTKQHFIQQLIIRREKLLKKEMMMQEERKDYEVIDDYSENEEEEILGGDSTQADQNDLHTYLKLEQDIFQDEDQLEKQLKLPSSMDSLSADHFPLFATVRRLIYMIDASLQSSFFSRNSEGGIVGMDSGVEWHNENRGVFMINQYFKSQHSYDEKIKKLGAKLMKLDEELEIDDLVDIDDHQLDDYYDQQNVKAQENMASFNVSGGLANQIGNNDGYMAQCNLTGRTLSFEVDFETFKNRFWPKVANWTKLTPLVVWTEIFSVIKGGAQSHCFENQVYPFILYIGDGARSTRKLDAAKFLTLQEKVMIYQIFMHYEKWKDSMMAYDFNDVVNHIIVQTKQGLRPQQQIHFLMVDEVQDLTPNILFLLTSITEKNIFFCGDTAQTIAKGVGFRFYNLKTVFQSTQYFSAPSVLQLVKNFRSHSRILDLANSVVSLIELIFPKTIDKLMKESSDMDGPKPIFIDPAQSDEQLESLLFSKSFASQSSESVGNGPQFGCNQVIIVRDQESKHNLPEFLKSMLCLTVYEAKGLEFDDVILFNFFEDSKCGNQWILMKDIDYSQRVIKKLFKDFDFLNFDKLDIEEKEALEDTNFDPEERNKIKTFIINDDEEIETELILKRERGQVYRQYAQLCTELKFLYVAITRPKKVLIIYDSDNSLRKPLQDFWARQGLISVVNKEMLFNHSIIPQEVQQTLRSGISSKKATEDEWKIQGILLFKKKFYHSAIQCFKNANDKDLEIRCIAYQHADKAQALLGEVESKQVQSRNKIYKKSERNQMKREIKDMKNDANKELELAGSYFEQIGMHRHAAQCFCSAQKLDRAAAMFESLVNYGQSAECYLKTGNYRKAADFYAKAGLFANAFECYERLQDWEGLLLCLSQNKLFFKKEERESLIEKYFPIALNQLYHIYSQLDPSLQGIGMDEENKGKLQEMRIKLKFMKSISIIREDQQEYEESDSEEEEKGIEQELQDQENQIENSDQEIKPMLTTQFKEETKQLEESQSFEIIDTTTNKGNLNETESIYIIDDENDENKQQLQNEVENEQEEQKIDGEIQKIDLDSQNNQFEVLSCLDPDDEFLQSGRSVSLIESLVSKASDSFSVISSHSSAYSLIGKSKIHSLVMSIYSEQTSMAVEQMRHSKVQDRADQTLDLISNISSISGQNSAISLMNQSRFSAIENERDTYAEDIVMQKIIYYVSLFSDDVKSRLNEMRSKDTLGHLQIQQDPNDGFDNQFMYIDLDDISQELLHLILDTLEHYELFRLCLIICNRYQLKDKVARYLISIGNKYSNLKNFKQNFFTKLKKNNDVKAQQIYSVIAHEAIHNVLQLVEKDFLKLDEQGKDTINIKDNCFDNLFIQGFWRKLVFLMDTESSLQLCKSMGDRESFKLLYLIYRCSIKDPILIRSALSGSSYEFEQYIKQDVNQQTQILAGEVLVQDEIETFREIFSNYCNKKTVYQDNSEQTSMNNYLSRQRQLISIKSQDDVRIKKGNYLYIKRIVALLYSLAQQFQQGQHQNLSFFLYSINKKSMSEIMLLIIRTLKILIYNKPFIELENKKNHYKKQDSLYKISEEIKRVILLPYKVYLLDGLEIFEKLSDQYCIVHSSSSILKQIQDKHSDTFDFFKNGAYFEIYKKLREQYQQIHLINSMKQAIEKIEKSFDNNTDLKKLNLPFPCDLNGFEYFLVPKQWVFDIVFVNSVCFVKFLLKNSETQQFTQQEKIKRVSIMKRLQKLAKSNLNNIQSGYLERQNVVNRIQLLVIPICRQFFKVIHDDKIPGLIEQTISQIQTMIEEVNDSILERNKAIISKYQYITRLPHNIIIKTKNLKEKSDPEETFNKNQIISFAFQSLREAFGGVNKKDKFYTKALNAFKMFALADEYILMMEYLRGRKKRALRSEKNIIAKNNILNGIKHVYDLLDAHVYIKNNLWVQGVNYIYSFLNSCFDHLKFTQIIYLIEGGFYRSLFSYYIFRNKMKDGVLIPDYAMHHIEPESNYQCQPLNQTKSLFEILNIEYFEIKIEKANDIKMINEALYWCEILLKVLNQDIEQLLYESIYHRVYNIMISLMVNITSKELQQEQKLQEYIIDIASGLLNSSIDKRFPECRAMLQYKRIHEYLENQVHTTSDKRLFTLLKFKQEKNIKIKEHGGFVRLTKGMEYDKEIQTQLNKQMDKAYYVEMSIMAKHYAAANYICRIYREIKQKRTLNKQLEGEKQESEVKKVFTNQYSQYLQVVDKFSKGLRRVYIDEVKENIVATLDSFGSLKRQLIQLSVSKIVHNSLDLHYLKKQIDLLHNRQLELTRAMKLAFTSHNNVEIMMKVSNLCVGFKEFIAVETKSIADWVTQKAEPNIIELEKKQLNIRNKWETLVQFQKRKRTLLKHLTRKNKL</sequence>
<reference evidence="2 3" key="1">
    <citation type="submission" date="2014-06" db="EMBL/GenBank/DDBJ databases">
        <authorList>
            <person name="Swart Estienne"/>
        </authorList>
    </citation>
    <scope>NUCLEOTIDE SEQUENCE [LARGE SCALE GENOMIC DNA]</scope>
    <source>
        <strain evidence="2 3">130c</strain>
    </source>
</reference>
<feature type="compositionally biased region" description="Acidic residues" evidence="1">
    <location>
        <begin position="1209"/>
        <end position="1229"/>
    </location>
</feature>
<dbReference type="SUPFAM" id="SSF52540">
    <property type="entry name" value="P-loop containing nucleoside triphosphate hydrolases"/>
    <property type="match status" value="1"/>
</dbReference>
<accession>A0A078BAF5</accession>
<dbReference type="PANTHER" id="PTHR21529:SF4">
    <property type="entry name" value="TPR AND ANKYRIN REPEAT-CONTAINING PROTEIN 1"/>
    <property type="match status" value="1"/>
</dbReference>
<evidence type="ECO:0000313" key="2">
    <source>
        <dbReference type="EMBL" id="CDW90518.1"/>
    </source>
</evidence>
<protein>
    <submittedName>
        <fullName evidence="2">Lupus brain antigen</fullName>
    </submittedName>
</protein>
<dbReference type="InterPro" id="IPR039904">
    <property type="entry name" value="TRANK1"/>
</dbReference>
<dbReference type="Gene3D" id="3.40.50.300">
    <property type="entry name" value="P-loop containing nucleotide triphosphate hydrolases"/>
    <property type="match status" value="2"/>
</dbReference>
<evidence type="ECO:0000313" key="3">
    <source>
        <dbReference type="Proteomes" id="UP000039865"/>
    </source>
</evidence>
<keyword evidence="3" id="KW-1185">Reference proteome</keyword>
<dbReference type="PANTHER" id="PTHR21529">
    <property type="entry name" value="MAMMARY TURMOR VIRUS RECEPTOR HOMOLOG 1, 2 MTVR1, 2"/>
    <property type="match status" value="1"/>
</dbReference>
<dbReference type="InterPro" id="IPR027417">
    <property type="entry name" value="P-loop_NTPase"/>
</dbReference>
<dbReference type="InParanoid" id="A0A078BAF5"/>
<dbReference type="Proteomes" id="UP000039865">
    <property type="component" value="Unassembled WGS sequence"/>
</dbReference>
<evidence type="ECO:0000256" key="1">
    <source>
        <dbReference type="SAM" id="MobiDB-lite"/>
    </source>
</evidence>
<feature type="region of interest" description="Disordered" evidence="1">
    <location>
        <begin position="1207"/>
        <end position="1240"/>
    </location>
</feature>
<dbReference type="InterPro" id="IPR011990">
    <property type="entry name" value="TPR-like_helical_dom_sf"/>
</dbReference>
<name>A0A078BAF5_STYLE</name>
<gene>
    <name evidence="2" type="primary">Contig4422.g4729</name>
    <name evidence="2" type="ORF">STYLEM_19662</name>
</gene>
<proteinExistence type="predicted"/>
<dbReference type="OrthoDB" id="3156807at2759"/>
<organism evidence="2 3">
    <name type="scientific">Stylonychia lemnae</name>
    <name type="common">Ciliate</name>
    <dbReference type="NCBI Taxonomy" id="5949"/>
    <lineage>
        <taxon>Eukaryota</taxon>
        <taxon>Sar</taxon>
        <taxon>Alveolata</taxon>
        <taxon>Ciliophora</taxon>
        <taxon>Intramacronucleata</taxon>
        <taxon>Spirotrichea</taxon>
        <taxon>Stichotrichia</taxon>
        <taxon>Sporadotrichida</taxon>
        <taxon>Oxytrichidae</taxon>
        <taxon>Stylonychinae</taxon>
        <taxon>Stylonychia</taxon>
    </lineage>
</organism>
<dbReference type="SUPFAM" id="SSF48452">
    <property type="entry name" value="TPR-like"/>
    <property type="match status" value="1"/>
</dbReference>
<dbReference type="EMBL" id="CCKQ01018543">
    <property type="protein sequence ID" value="CDW90518.1"/>
    <property type="molecule type" value="Genomic_DNA"/>
</dbReference>